<gene>
    <name evidence="1" type="ORF">TSPGSL018_12934</name>
</gene>
<evidence type="ECO:0000313" key="1">
    <source>
        <dbReference type="EMBL" id="JAC79357.1"/>
    </source>
</evidence>
<dbReference type="PANTHER" id="PTHR36783">
    <property type="entry name" value="THYLAKOID LUMENAL 17.9 KDA PROTEIN, CHLOROPLASTIC"/>
    <property type="match status" value="1"/>
</dbReference>
<protein>
    <submittedName>
        <fullName evidence="1">Uncharacterized protein</fullName>
    </submittedName>
</protein>
<proteinExistence type="predicted"/>
<reference evidence="1" key="1">
    <citation type="submission" date="2014-05" db="EMBL/GenBank/DDBJ databases">
        <title>The transcriptome of the halophilic microalga Tetraselmis sp. GSL018 isolated from the Great Salt Lake, Utah.</title>
        <authorList>
            <person name="Jinkerson R.E."/>
            <person name="D'Adamo S."/>
            <person name="Posewitz M.C."/>
        </authorList>
    </citation>
    <scope>NUCLEOTIDE SEQUENCE</scope>
    <source>
        <strain evidence="1">GSL018</strain>
    </source>
</reference>
<dbReference type="InterPro" id="IPR037734">
    <property type="entry name" value="Thylakoid_lumenal_17.9"/>
</dbReference>
<dbReference type="EMBL" id="GBEZ01006010">
    <property type="protein sequence ID" value="JAC79357.1"/>
    <property type="molecule type" value="Transcribed_RNA"/>
</dbReference>
<name>A0A061S2F7_9CHLO</name>
<accession>A0A061S2F7</accession>
<sequence length="114" mass="12547">MAAEQVIEDAVHAVDSNAFLTDAQALGDGSEYRRFSVGGLWGRDDLEFVVSPDASSAADAGALVLYRSLAGSVRYVWPIQQPVSDFDTQRKRLTAIREELGYRMIGCDLIECFQ</sequence>
<dbReference type="PANTHER" id="PTHR36783:SF2">
    <property type="entry name" value="THYLAKOID LUMENAL 17.9 KDA PROTEIN, CHLOROPLASTIC"/>
    <property type="match status" value="1"/>
</dbReference>
<organism evidence="1">
    <name type="scientific">Tetraselmis sp. GSL018</name>
    <dbReference type="NCBI Taxonomy" id="582737"/>
    <lineage>
        <taxon>Eukaryota</taxon>
        <taxon>Viridiplantae</taxon>
        <taxon>Chlorophyta</taxon>
        <taxon>core chlorophytes</taxon>
        <taxon>Chlorodendrophyceae</taxon>
        <taxon>Chlorodendrales</taxon>
        <taxon>Chlorodendraceae</taxon>
        <taxon>Tetraselmis</taxon>
    </lineage>
</organism>
<dbReference type="AlphaFoldDB" id="A0A061S2F7"/>